<dbReference type="InterPro" id="IPR029058">
    <property type="entry name" value="AB_hydrolase_fold"/>
</dbReference>
<dbReference type="SUPFAM" id="SSF53474">
    <property type="entry name" value="alpha/beta-Hydrolases"/>
    <property type="match status" value="1"/>
</dbReference>
<dbReference type="EMBL" id="BAABIB010000120">
    <property type="protein sequence ID" value="GAA4661436.1"/>
    <property type="molecule type" value="Genomic_DNA"/>
</dbReference>
<dbReference type="InterPro" id="IPR000073">
    <property type="entry name" value="AB_hydrolase_1"/>
</dbReference>
<feature type="domain" description="AB hydrolase-1" evidence="1">
    <location>
        <begin position="8"/>
        <end position="276"/>
    </location>
</feature>
<evidence type="ECO:0000313" key="2">
    <source>
        <dbReference type="EMBL" id="GAA4661436.1"/>
    </source>
</evidence>
<proteinExistence type="predicted"/>
<protein>
    <submittedName>
        <fullName evidence="2">Alpha/beta hydrolase</fullName>
    </submittedName>
</protein>
<evidence type="ECO:0000313" key="3">
    <source>
        <dbReference type="Proteomes" id="UP001500192"/>
    </source>
</evidence>
<dbReference type="InterPro" id="IPR052897">
    <property type="entry name" value="Sec-Metab_Biosynth_Hydrolase"/>
</dbReference>
<evidence type="ECO:0000259" key="1">
    <source>
        <dbReference type="Pfam" id="PF12697"/>
    </source>
</evidence>
<dbReference type="PANTHER" id="PTHR37017">
    <property type="entry name" value="AB HYDROLASE-1 DOMAIN-CONTAINING PROTEIN-RELATED"/>
    <property type="match status" value="1"/>
</dbReference>
<dbReference type="RefSeq" id="WP_346055797.1">
    <property type="nucleotide sequence ID" value="NZ_BAABIB010000120.1"/>
</dbReference>
<name>A0ABP8VFL5_9PSEU</name>
<dbReference type="GO" id="GO:0016787">
    <property type="term" value="F:hydrolase activity"/>
    <property type="evidence" value="ECO:0007669"/>
    <property type="project" value="UniProtKB-KW"/>
</dbReference>
<dbReference type="PANTHER" id="PTHR37017:SF11">
    <property type="entry name" value="ESTERASE_LIPASE_THIOESTERASE DOMAIN-CONTAINING PROTEIN"/>
    <property type="match status" value="1"/>
</dbReference>
<keyword evidence="2" id="KW-0378">Hydrolase</keyword>
<sequence length="282" mass="29504">MTGSPSPLVLVHGFYHGSWCWSEVVLELAASGRIAVAVDVAGHGLRARLPHAANVRPFDSAAFASEPSPIAEAGLDAAADLLIEQITRVGHGAPVTVVAHSMGGAVLTRAAEQAPQLMAHLVYLTAYMPASGVPCIAYPSLPEARESQFMPLLAGDPLAIGAMRVDTGTDDPRLRAGIRQAFYGDVDEHVAAAATALLSCDAPTAMATESTTLTQSGWGSIGRTFVTCSQDRTIPLALQRLFITQADEAFPANPTRVVELECSHAPFLSMPGKVAEIVATLP</sequence>
<keyword evidence="3" id="KW-1185">Reference proteome</keyword>
<dbReference type="Gene3D" id="3.40.50.1820">
    <property type="entry name" value="alpha/beta hydrolase"/>
    <property type="match status" value="1"/>
</dbReference>
<dbReference type="Proteomes" id="UP001500192">
    <property type="component" value="Unassembled WGS sequence"/>
</dbReference>
<dbReference type="Pfam" id="PF12697">
    <property type="entry name" value="Abhydrolase_6"/>
    <property type="match status" value="1"/>
</dbReference>
<comment type="caution">
    <text evidence="2">The sequence shown here is derived from an EMBL/GenBank/DDBJ whole genome shotgun (WGS) entry which is preliminary data.</text>
</comment>
<organism evidence="2 3">
    <name type="scientific">Amycolatopsis dongchuanensis</name>
    <dbReference type="NCBI Taxonomy" id="1070866"/>
    <lineage>
        <taxon>Bacteria</taxon>
        <taxon>Bacillati</taxon>
        <taxon>Actinomycetota</taxon>
        <taxon>Actinomycetes</taxon>
        <taxon>Pseudonocardiales</taxon>
        <taxon>Pseudonocardiaceae</taxon>
        <taxon>Amycolatopsis</taxon>
    </lineage>
</organism>
<accession>A0ABP8VFL5</accession>
<gene>
    <name evidence="2" type="ORF">GCM10023214_62130</name>
</gene>
<reference evidence="3" key="1">
    <citation type="journal article" date="2019" name="Int. J. Syst. Evol. Microbiol.">
        <title>The Global Catalogue of Microorganisms (GCM) 10K type strain sequencing project: providing services to taxonomists for standard genome sequencing and annotation.</title>
        <authorList>
            <consortium name="The Broad Institute Genomics Platform"/>
            <consortium name="The Broad Institute Genome Sequencing Center for Infectious Disease"/>
            <person name="Wu L."/>
            <person name="Ma J."/>
        </authorList>
    </citation>
    <scope>NUCLEOTIDE SEQUENCE [LARGE SCALE GENOMIC DNA]</scope>
    <source>
        <strain evidence="3">JCM 18054</strain>
    </source>
</reference>